<dbReference type="RefSeq" id="WP_089699964.1">
    <property type="nucleotide sequence ID" value="NZ_FNHL01000008.1"/>
</dbReference>
<dbReference type="PANTHER" id="PTHR43798:SF31">
    <property type="entry name" value="AB HYDROLASE SUPERFAMILY PROTEIN YCLE"/>
    <property type="match status" value="1"/>
</dbReference>
<dbReference type="PRINTS" id="PR00412">
    <property type="entry name" value="EPOXHYDRLASE"/>
</dbReference>
<dbReference type="InterPro" id="IPR050266">
    <property type="entry name" value="AB_hydrolase_sf"/>
</dbReference>
<keyword evidence="1" id="KW-0378">Hydrolase</keyword>
<dbReference type="PRINTS" id="PR00111">
    <property type="entry name" value="ABHYDROLASE"/>
</dbReference>
<name>A0A1G9ZSN9_9EURY</name>
<sequence length="274" mass="30601">MRTHTVRGGNDVALHVREAGRGRPILFVHGFSQSLLSWRHQFESSLTDEFRLVAFDSRGHGESDKPRDAYDDSELWAQDVRAVITELGLDDVILVGWSYGGLVVLDYVDSFGTDRLTGVTLVGAISTIGTDTATERLGPEYLELVSGFVSTDVEESTATMRQFVDLCVFDDLDPDDHYFMLGYNVVVPPHVRDSLRDRTVSHDAELEALDVPVLLTHGTEDAVVLPEASEAYADRVADAELSWYPETGHTPFWEQPARFNRELRAFARETPPSE</sequence>
<dbReference type="InterPro" id="IPR000073">
    <property type="entry name" value="AB_hydrolase_1"/>
</dbReference>
<evidence type="ECO:0000313" key="3">
    <source>
        <dbReference type="EMBL" id="SDN23911.1"/>
    </source>
</evidence>
<dbReference type="SUPFAM" id="SSF53474">
    <property type="entry name" value="alpha/beta-Hydrolases"/>
    <property type="match status" value="1"/>
</dbReference>
<dbReference type="InterPro" id="IPR000639">
    <property type="entry name" value="Epox_hydrolase-like"/>
</dbReference>
<reference evidence="4" key="1">
    <citation type="submission" date="2016-10" db="EMBL/GenBank/DDBJ databases">
        <authorList>
            <person name="Varghese N."/>
            <person name="Submissions S."/>
        </authorList>
    </citation>
    <scope>NUCLEOTIDE SEQUENCE [LARGE SCALE GENOMIC DNA]</scope>
    <source>
        <strain evidence="4">CGMCC 1.10119</strain>
    </source>
</reference>
<dbReference type="Gene3D" id="3.40.50.1820">
    <property type="entry name" value="alpha/beta hydrolase"/>
    <property type="match status" value="1"/>
</dbReference>
<dbReference type="STRING" id="660521.SAMN04487949_3732"/>
<accession>A0A1G9ZSN9</accession>
<dbReference type="AlphaFoldDB" id="A0A1G9ZSN9"/>
<evidence type="ECO:0000256" key="1">
    <source>
        <dbReference type="ARBA" id="ARBA00022801"/>
    </source>
</evidence>
<protein>
    <submittedName>
        <fullName evidence="3">Pimeloyl-ACP methyl ester carboxylesterase</fullName>
    </submittedName>
</protein>
<proteinExistence type="predicted"/>
<dbReference type="InterPro" id="IPR029058">
    <property type="entry name" value="AB_hydrolase_fold"/>
</dbReference>
<keyword evidence="4" id="KW-1185">Reference proteome</keyword>
<gene>
    <name evidence="3" type="ORF">SAMN04487949_3732</name>
</gene>
<dbReference type="PANTHER" id="PTHR43798">
    <property type="entry name" value="MONOACYLGLYCEROL LIPASE"/>
    <property type="match status" value="1"/>
</dbReference>
<organism evidence="3 4">
    <name type="scientific">Halogranum gelatinilyticum</name>
    <dbReference type="NCBI Taxonomy" id="660521"/>
    <lineage>
        <taxon>Archaea</taxon>
        <taxon>Methanobacteriati</taxon>
        <taxon>Methanobacteriota</taxon>
        <taxon>Stenosarchaea group</taxon>
        <taxon>Halobacteria</taxon>
        <taxon>Halobacteriales</taxon>
        <taxon>Haloferacaceae</taxon>
    </lineage>
</organism>
<evidence type="ECO:0000259" key="2">
    <source>
        <dbReference type="Pfam" id="PF12697"/>
    </source>
</evidence>
<dbReference type="GO" id="GO:0016020">
    <property type="term" value="C:membrane"/>
    <property type="evidence" value="ECO:0007669"/>
    <property type="project" value="TreeGrafter"/>
</dbReference>
<dbReference type="OrthoDB" id="111592at2157"/>
<dbReference type="Proteomes" id="UP000199451">
    <property type="component" value="Unassembled WGS sequence"/>
</dbReference>
<dbReference type="GO" id="GO:0016787">
    <property type="term" value="F:hydrolase activity"/>
    <property type="evidence" value="ECO:0007669"/>
    <property type="project" value="UniProtKB-KW"/>
</dbReference>
<dbReference type="EMBL" id="FNHL01000008">
    <property type="protein sequence ID" value="SDN23911.1"/>
    <property type="molecule type" value="Genomic_DNA"/>
</dbReference>
<evidence type="ECO:0000313" key="4">
    <source>
        <dbReference type="Proteomes" id="UP000199451"/>
    </source>
</evidence>
<feature type="domain" description="AB hydrolase-1" evidence="2">
    <location>
        <begin position="25"/>
        <end position="261"/>
    </location>
</feature>
<dbReference type="Pfam" id="PF12697">
    <property type="entry name" value="Abhydrolase_6"/>
    <property type="match status" value="1"/>
</dbReference>